<dbReference type="Proteomes" id="UP000008808">
    <property type="component" value="Chromosome"/>
</dbReference>
<dbReference type="OrthoDB" id="9854849at2"/>
<gene>
    <name evidence="2" type="ordered locus">ELI_05620</name>
</gene>
<protein>
    <submittedName>
        <fullName evidence="2">Uncharacterized protein</fullName>
    </submittedName>
</protein>
<evidence type="ECO:0000313" key="2">
    <source>
        <dbReference type="EMBL" id="ABC63216.1"/>
    </source>
</evidence>
<accession>Q2NAS5</accession>
<dbReference type="RefSeq" id="WP_011414052.1">
    <property type="nucleotide sequence ID" value="NC_007722.1"/>
</dbReference>
<dbReference type="KEGG" id="eli:ELI_05620"/>
<proteinExistence type="predicted"/>
<dbReference type="AlphaFoldDB" id="Q2NAS5"/>
<keyword evidence="3" id="KW-1185">Reference proteome</keyword>
<evidence type="ECO:0000256" key="1">
    <source>
        <dbReference type="SAM" id="MobiDB-lite"/>
    </source>
</evidence>
<dbReference type="STRING" id="314225.ELI_05620"/>
<evidence type="ECO:0000313" key="3">
    <source>
        <dbReference type="Proteomes" id="UP000008808"/>
    </source>
</evidence>
<organism evidence="2 3">
    <name type="scientific">Erythrobacter litoralis (strain HTCC2594)</name>
    <dbReference type="NCBI Taxonomy" id="314225"/>
    <lineage>
        <taxon>Bacteria</taxon>
        <taxon>Pseudomonadati</taxon>
        <taxon>Pseudomonadota</taxon>
        <taxon>Alphaproteobacteria</taxon>
        <taxon>Sphingomonadales</taxon>
        <taxon>Erythrobacteraceae</taxon>
        <taxon>Erythrobacter/Porphyrobacter group</taxon>
        <taxon>Erythrobacter</taxon>
    </lineage>
</organism>
<name>Q2NAS5_ERYLH</name>
<feature type="region of interest" description="Disordered" evidence="1">
    <location>
        <begin position="92"/>
        <end position="114"/>
    </location>
</feature>
<reference evidence="3" key="1">
    <citation type="journal article" date="2009" name="J. Bacteriol.">
        <title>Complete genome sequence of Erythrobacter litoralis HTCC2594.</title>
        <authorList>
            <person name="Oh H.M."/>
            <person name="Giovannoni S.J."/>
            <person name="Ferriera S."/>
            <person name="Johnson J."/>
            <person name="Cho J.C."/>
        </authorList>
    </citation>
    <scope>NUCLEOTIDE SEQUENCE [LARGE SCALE GENOMIC DNA]</scope>
    <source>
        <strain evidence="3">HTCC2594</strain>
    </source>
</reference>
<sequence length="114" mass="12521">MLTTFLLASTLPLVSIEADDTRLDRRRTFVSEQAGLVLSGDADGDVLCLDRARATYTQSICLDRSEWLEAVEIARTNPPKSRRSGFVYNNSHSSFGSTSKYGLGSSPSTFSSRH</sequence>
<dbReference type="EMBL" id="CP000157">
    <property type="protein sequence ID" value="ABC63216.1"/>
    <property type="molecule type" value="Genomic_DNA"/>
</dbReference>
<dbReference type="HOGENOM" id="CLU_2117283_0_0_5"/>